<dbReference type="STRING" id="5599.A0A177DN13"/>
<evidence type="ECO:0000313" key="2">
    <source>
        <dbReference type="Proteomes" id="UP000077248"/>
    </source>
</evidence>
<gene>
    <name evidence="1" type="ORF">CC77DRAFT_1050154</name>
</gene>
<accession>A0A177DN13</accession>
<proteinExistence type="predicted"/>
<dbReference type="SUPFAM" id="SSF160104">
    <property type="entry name" value="Acetoacetate decarboxylase-like"/>
    <property type="match status" value="1"/>
</dbReference>
<dbReference type="Pfam" id="PF06314">
    <property type="entry name" value="ADC"/>
    <property type="match status" value="1"/>
</dbReference>
<protein>
    <submittedName>
        <fullName evidence="1">Acetoacetate decarboxylase-like protein</fullName>
    </submittedName>
</protein>
<dbReference type="EMBL" id="KV441478">
    <property type="protein sequence ID" value="OAG20777.1"/>
    <property type="molecule type" value="Genomic_DNA"/>
</dbReference>
<dbReference type="Proteomes" id="UP000077248">
    <property type="component" value="Unassembled WGS sequence"/>
</dbReference>
<dbReference type="InterPro" id="IPR023375">
    <property type="entry name" value="ADC_dom_sf"/>
</dbReference>
<keyword evidence="2" id="KW-1185">Reference proteome</keyword>
<dbReference type="Gene3D" id="2.40.400.10">
    <property type="entry name" value="Acetoacetate decarboxylase-like"/>
    <property type="match status" value="1"/>
</dbReference>
<dbReference type="GeneID" id="29113207"/>
<dbReference type="RefSeq" id="XP_018386198.1">
    <property type="nucleotide sequence ID" value="XM_018527613.1"/>
</dbReference>
<dbReference type="AlphaFoldDB" id="A0A177DN13"/>
<dbReference type="KEGG" id="aalt:CC77DRAFT_1050154"/>
<reference evidence="1 2" key="1">
    <citation type="submission" date="2016-05" db="EMBL/GenBank/DDBJ databases">
        <title>Comparative analysis of secretome profiles of manganese(II)-oxidizing ascomycete fungi.</title>
        <authorList>
            <consortium name="DOE Joint Genome Institute"/>
            <person name="Zeiner C.A."/>
            <person name="Purvine S.O."/>
            <person name="Zink E.M."/>
            <person name="Wu S."/>
            <person name="Pasa-Tolic L."/>
            <person name="Chaput D.L."/>
            <person name="Haridas S."/>
            <person name="Grigoriev I.V."/>
            <person name="Santelli C.M."/>
            <person name="Hansel C.M."/>
        </authorList>
    </citation>
    <scope>NUCLEOTIDE SEQUENCE [LARGE SCALE GENOMIC DNA]</scope>
    <source>
        <strain evidence="1 2">SRC1lrK2f</strain>
    </source>
</reference>
<name>A0A177DN13_ALTAL</name>
<dbReference type="OMA" id="YIYVTND"/>
<evidence type="ECO:0000313" key="1">
    <source>
        <dbReference type="EMBL" id="OAG20777.1"/>
    </source>
</evidence>
<sequence>MATIQGALSAQNIKAIPAFASPYTRGNTAPRFSDVDILKIRYRTDGASARELIPEQLSFERQPIVTTWVLDYGFTNIGPYKELIHQIEVTFQGRKYDYAILLVSDNEDAVYGGRENFGYPKVMGEIDFNVTKRTGVASFVTATVSRPPGNPIIEYLFKPSNFIGTGPIPPRGNEGLNLRVIPNIIPGAKPNIRQFIPITFKPDVGERWEGIGSLKFPSTSEFDPLHKTPVVEYLGSELLRNCQASFGGFSTEAFDFWSLIDLYSRKCSYP</sequence>
<dbReference type="InterPro" id="IPR010451">
    <property type="entry name" value="Acetoacetate_decarboxylase"/>
</dbReference>
<organism evidence="1 2">
    <name type="scientific">Alternaria alternata</name>
    <name type="common">Alternaria rot fungus</name>
    <name type="synonym">Torula alternata</name>
    <dbReference type="NCBI Taxonomy" id="5599"/>
    <lineage>
        <taxon>Eukaryota</taxon>
        <taxon>Fungi</taxon>
        <taxon>Dikarya</taxon>
        <taxon>Ascomycota</taxon>
        <taxon>Pezizomycotina</taxon>
        <taxon>Dothideomycetes</taxon>
        <taxon>Pleosporomycetidae</taxon>
        <taxon>Pleosporales</taxon>
        <taxon>Pleosporineae</taxon>
        <taxon>Pleosporaceae</taxon>
        <taxon>Alternaria</taxon>
        <taxon>Alternaria sect. Alternaria</taxon>
        <taxon>Alternaria alternata complex</taxon>
    </lineage>
</organism>
<dbReference type="VEuPathDB" id="FungiDB:CC77DRAFT_1050154"/>
<dbReference type="GO" id="GO:0016829">
    <property type="term" value="F:lyase activity"/>
    <property type="evidence" value="ECO:0007669"/>
    <property type="project" value="InterPro"/>
</dbReference>